<evidence type="ECO:0000313" key="1">
    <source>
        <dbReference type="EMBL" id="GCD44138.1"/>
    </source>
</evidence>
<name>A0A401W475_STREY</name>
<evidence type="ECO:0000313" key="2">
    <source>
        <dbReference type="Proteomes" id="UP000286746"/>
    </source>
</evidence>
<proteinExistence type="predicted"/>
<comment type="caution">
    <text evidence="1">The sequence shown here is derived from an EMBL/GenBank/DDBJ whole genome shotgun (WGS) entry which is preliminary data.</text>
</comment>
<dbReference type="Proteomes" id="UP000286746">
    <property type="component" value="Unassembled WGS sequence"/>
</dbReference>
<dbReference type="AlphaFoldDB" id="A0A401W475"/>
<sequence>MGWFSRDTDDSPEGQELAAAREALASDPGSRRRLRCIDIDSPEAQANLAAQVREARAEQAYRNRRG</sequence>
<accession>A0A401W475</accession>
<dbReference type="RefSeq" id="WP_125055085.1">
    <property type="nucleotide sequence ID" value="NZ_BHZD01000001.1"/>
</dbReference>
<organism evidence="1 2">
    <name type="scientific">Streptomyces paromomycinus</name>
    <name type="common">Streptomyces rimosus subsp. paromomycinus</name>
    <dbReference type="NCBI Taxonomy" id="92743"/>
    <lineage>
        <taxon>Bacteria</taxon>
        <taxon>Bacillati</taxon>
        <taxon>Actinomycetota</taxon>
        <taxon>Actinomycetes</taxon>
        <taxon>Kitasatosporales</taxon>
        <taxon>Streptomycetaceae</taxon>
        <taxon>Streptomyces</taxon>
    </lineage>
</organism>
<protein>
    <submittedName>
        <fullName evidence="1">Uncharacterized protein</fullName>
    </submittedName>
</protein>
<reference evidence="1 2" key="1">
    <citation type="submission" date="2018-11" db="EMBL/GenBank/DDBJ databases">
        <title>Whole genome sequence of Streptomyces paromomycinus NBRC 15454(T).</title>
        <authorList>
            <person name="Komaki H."/>
            <person name="Tamura T."/>
        </authorList>
    </citation>
    <scope>NUCLEOTIDE SEQUENCE [LARGE SCALE GENOMIC DNA]</scope>
    <source>
        <strain evidence="1 2">NBRC 15454</strain>
    </source>
</reference>
<gene>
    <name evidence="1" type="ORF">GKJPGBOP_03829</name>
</gene>
<dbReference type="EMBL" id="BHZD01000001">
    <property type="protein sequence ID" value="GCD44138.1"/>
    <property type="molecule type" value="Genomic_DNA"/>
</dbReference>
<keyword evidence="2" id="KW-1185">Reference proteome</keyword>